<accession>T1R6Z5</accession>
<reference evidence="2 3" key="1">
    <citation type="submission" date="2012-08" db="EMBL/GenBank/DDBJ databases">
        <authorList>
            <person name="Li H."/>
            <person name="Liu J."/>
            <person name="Tomida S."/>
        </authorList>
    </citation>
    <scope>NUCLEOTIDE SEQUENCE [LARGE SCALE GENOMIC DNA]</scope>
</reference>
<sequence>MSFSFDTAGGRCDLSHMPGGVRENNHPGTFKTPPQSHKTAPRID</sequence>
<protein>
    <submittedName>
        <fullName evidence="2">Uncharacterized protein</fullName>
    </submittedName>
</protein>
<dbReference type="KEGG" id="vg:16835276"/>
<dbReference type="EMBL" id="JX570714">
    <property type="protein sequence ID" value="AGI12946.1"/>
    <property type="molecule type" value="Genomic_DNA"/>
</dbReference>
<organism evidence="2 3">
    <name type="scientific">Propionibacterium phage PHL112N00</name>
    <dbReference type="NCBI Taxonomy" id="1235654"/>
    <lineage>
        <taxon>Viruses</taxon>
        <taxon>Duplodnaviria</taxon>
        <taxon>Heunggongvirae</taxon>
        <taxon>Uroviricota</taxon>
        <taxon>Caudoviricetes</taxon>
        <taxon>Pahexavirus</taxon>
        <taxon>Pahexavirus PHL112N00</taxon>
    </lineage>
</organism>
<dbReference type="OrthoDB" id="27587at10239"/>
<proteinExistence type="predicted"/>
<evidence type="ECO:0000313" key="3">
    <source>
        <dbReference type="Proteomes" id="UP000016441"/>
    </source>
</evidence>
<evidence type="ECO:0000256" key="1">
    <source>
        <dbReference type="SAM" id="MobiDB-lite"/>
    </source>
</evidence>
<evidence type="ECO:0000313" key="2">
    <source>
        <dbReference type="EMBL" id="AGI12946.1"/>
    </source>
</evidence>
<keyword evidence="3" id="KW-1185">Reference proteome</keyword>
<feature type="region of interest" description="Disordered" evidence="1">
    <location>
        <begin position="1"/>
        <end position="44"/>
    </location>
</feature>
<name>T1R6Z5_9CAUD</name>
<gene>
    <name evidence="2" type="ORF">PHL112N00_45</name>
</gene>
<dbReference type="Proteomes" id="UP000016441">
    <property type="component" value="Segment"/>
</dbReference>
<dbReference type="GeneID" id="16835276"/>
<dbReference type="RefSeq" id="YP_008531589.1">
    <property type="nucleotide sequence ID" value="NC_022334.1"/>
</dbReference>